<evidence type="ECO:0000313" key="2">
    <source>
        <dbReference type="EMBL" id="PWA43290.1"/>
    </source>
</evidence>
<dbReference type="OrthoDB" id="913744at2759"/>
<reference evidence="2 3" key="1">
    <citation type="journal article" date="2018" name="Mol. Plant">
        <title>The genome of Artemisia annua provides insight into the evolution of Asteraceae family and artemisinin biosynthesis.</title>
        <authorList>
            <person name="Shen Q."/>
            <person name="Zhang L."/>
            <person name="Liao Z."/>
            <person name="Wang S."/>
            <person name="Yan T."/>
            <person name="Shi P."/>
            <person name="Liu M."/>
            <person name="Fu X."/>
            <person name="Pan Q."/>
            <person name="Wang Y."/>
            <person name="Lv Z."/>
            <person name="Lu X."/>
            <person name="Zhang F."/>
            <person name="Jiang W."/>
            <person name="Ma Y."/>
            <person name="Chen M."/>
            <person name="Hao X."/>
            <person name="Li L."/>
            <person name="Tang Y."/>
            <person name="Lv G."/>
            <person name="Zhou Y."/>
            <person name="Sun X."/>
            <person name="Brodelius P.E."/>
            <person name="Rose J.K.C."/>
            <person name="Tang K."/>
        </authorList>
    </citation>
    <scope>NUCLEOTIDE SEQUENCE [LARGE SCALE GENOMIC DNA]</scope>
    <source>
        <strain evidence="3">cv. Huhao1</strain>
        <tissue evidence="2">Leaf</tissue>
    </source>
</reference>
<dbReference type="EMBL" id="PKPP01011913">
    <property type="protein sequence ID" value="PWA43290.1"/>
    <property type="molecule type" value="Genomic_DNA"/>
</dbReference>
<feature type="compositionally biased region" description="Low complexity" evidence="1">
    <location>
        <begin position="207"/>
        <end position="220"/>
    </location>
</feature>
<keyword evidence="3" id="KW-1185">Reference proteome</keyword>
<comment type="caution">
    <text evidence="2">The sequence shown here is derived from an EMBL/GenBank/DDBJ whole genome shotgun (WGS) entry which is preliminary data.</text>
</comment>
<dbReference type="AlphaFoldDB" id="A0A2U1L2U7"/>
<name>A0A2U1L2U7_ARTAN</name>
<feature type="region of interest" description="Disordered" evidence="1">
    <location>
        <begin position="200"/>
        <end position="254"/>
    </location>
</feature>
<dbReference type="Proteomes" id="UP000245207">
    <property type="component" value="Unassembled WGS sequence"/>
</dbReference>
<dbReference type="PANTHER" id="PTHR34222">
    <property type="entry name" value="GAG_PRE-INTEGRS DOMAIN-CONTAINING PROTEIN"/>
    <property type="match status" value="1"/>
</dbReference>
<evidence type="ECO:0000256" key="1">
    <source>
        <dbReference type="SAM" id="MobiDB-lite"/>
    </source>
</evidence>
<dbReference type="PANTHER" id="PTHR34222:SF99">
    <property type="entry name" value="PROTEIN, PUTATIVE-RELATED"/>
    <property type="match status" value="1"/>
</dbReference>
<evidence type="ECO:0000313" key="3">
    <source>
        <dbReference type="Proteomes" id="UP000245207"/>
    </source>
</evidence>
<protein>
    <submittedName>
        <fullName evidence="2">Uncharacterized protein</fullName>
    </submittedName>
</protein>
<organism evidence="2 3">
    <name type="scientific">Artemisia annua</name>
    <name type="common">Sweet wormwood</name>
    <dbReference type="NCBI Taxonomy" id="35608"/>
    <lineage>
        <taxon>Eukaryota</taxon>
        <taxon>Viridiplantae</taxon>
        <taxon>Streptophyta</taxon>
        <taxon>Embryophyta</taxon>
        <taxon>Tracheophyta</taxon>
        <taxon>Spermatophyta</taxon>
        <taxon>Magnoliopsida</taxon>
        <taxon>eudicotyledons</taxon>
        <taxon>Gunneridae</taxon>
        <taxon>Pentapetalae</taxon>
        <taxon>asterids</taxon>
        <taxon>campanulids</taxon>
        <taxon>Asterales</taxon>
        <taxon>Asteraceae</taxon>
        <taxon>Asteroideae</taxon>
        <taxon>Anthemideae</taxon>
        <taxon>Artemisiinae</taxon>
        <taxon>Artemisia</taxon>
    </lineage>
</organism>
<gene>
    <name evidence="2" type="ORF">CTI12_AA537040</name>
</gene>
<accession>A0A2U1L2U7</accession>
<sequence>MVTELSDAFLYSQSACELWREIGERYGQSNGPLVYQLERELSKISQGNLSIAAYFNKLKKCWDELQNINGMPTCNCGKMRECSCSVLEKFALRDSNTKLIQFLMKLSDEYESVRSQILAMDPLPTVNKAYYIVQQIEKQKQAFSNSVAKHSVDLKTFHERLGHTSVSKLVHIPESVTHDYPTFGDMQMDDDAHNPVTPVPNVPIPNTPLTSAETTTNPTTHDPPDPNIPTHTASSNTNVEPPLLTRRSTRQSSRPAWLKDFLAPTGSKQTPHYPLFAFSEFHGLPQSHMAFLANVFASEASYMIYYQ</sequence>
<proteinExistence type="predicted"/>